<proteinExistence type="predicted"/>
<evidence type="ECO:0000313" key="1">
    <source>
        <dbReference type="EMBL" id="MPM57570.1"/>
    </source>
</evidence>
<dbReference type="AlphaFoldDB" id="A0A645AWN9"/>
<gene>
    <name evidence="1" type="ORF">SDC9_104392</name>
</gene>
<organism evidence="1">
    <name type="scientific">bioreactor metagenome</name>
    <dbReference type="NCBI Taxonomy" id="1076179"/>
    <lineage>
        <taxon>unclassified sequences</taxon>
        <taxon>metagenomes</taxon>
        <taxon>ecological metagenomes</taxon>
    </lineage>
</organism>
<reference evidence="1" key="1">
    <citation type="submission" date="2019-08" db="EMBL/GenBank/DDBJ databases">
        <authorList>
            <person name="Kucharzyk K."/>
            <person name="Murdoch R.W."/>
            <person name="Higgins S."/>
            <person name="Loffler F."/>
        </authorList>
    </citation>
    <scope>NUCLEOTIDE SEQUENCE</scope>
</reference>
<protein>
    <submittedName>
        <fullName evidence="1">Uncharacterized protein</fullName>
    </submittedName>
</protein>
<comment type="caution">
    <text evidence="1">The sequence shown here is derived from an EMBL/GenBank/DDBJ whole genome shotgun (WGS) entry which is preliminary data.</text>
</comment>
<sequence>MPRPIREERTKLMPCPLMSLRVNPRPRILYSRTCAFCCSLPAVESTSLMAYRPTSTANRLKPLVSCSEPKVKRLALSIGESPTVANIMPKSALSRPLTMDLPVSEEIRVRAKTVTEKYSHGPNLIVRFAKVGLSTTMTNKLIAVPMSEANTASPNALPAWPFLAMGEPSKQVAIELGVPGMLSRMAEIRPPLIPPI</sequence>
<dbReference type="EMBL" id="VSSQ01016339">
    <property type="protein sequence ID" value="MPM57570.1"/>
    <property type="molecule type" value="Genomic_DNA"/>
</dbReference>
<accession>A0A645AWN9</accession>
<name>A0A645AWN9_9ZZZZ</name>